<comment type="caution">
    <text evidence="2">The sequence shown here is derived from an EMBL/GenBank/DDBJ whole genome shotgun (WGS) entry which is preliminary data.</text>
</comment>
<keyword evidence="3" id="KW-1185">Reference proteome</keyword>
<evidence type="ECO:0008006" key="4">
    <source>
        <dbReference type="Google" id="ProtNLM"/>
    </source>
</evidence>
<feature type="signal peptide" evidence="1">
    <location>
        <begin position="1"/>
        <end position="20"/>
    </location>
</feature>
<reference evidence="3" key="1">
    <citation type="journal article" date="2019" name="Int. J. Syst. Evol. Microbiol.">
        <title>The Global Catalogue of Microorganisms (GCM) 10K type strain sequencing project: providing services to taxonomists for standard genome sequencing and annotation.</title>
        <authorList>
            <consortium name="The Broad Institute Genomics Platform"/>
            <consortium name="The Broad Institute Genome Sequencing Center for Infectious Disease"/>
            <person name="Wu L."/>
            <person name="Ma J."/>
        </authorList>
    </citation>
    <scope>NUCLEOTIDE SEQUENCE [LARGE SCALE GENOMIC DNA]</scope>
    <source>
        <strain evidence="3">LMG 24813</strain>
    </source>
</reference>
<evidence type="ECO:0000256" key="1">
    <source>
        <dbReference type="SAM" id="SignalP"/>
    </source>
</evidence>
<gene>
    <name evidence="2" type="ORF">ACFOY1_20190</name>
</gene>
<dbReference type="EMBL" id="JBHSBV010000011">
    <property type="protein sequence ID" value="MFC4203279.1"/>
    <property type="molecule type" value="Genomic_DNA"/>
</dbReference>
<evidence type="ECO:0000313" key="3">
    <source>
        <dbReference type="Proteomes" id="UP001595848"/>
    </source>
</evidence>
<evidence type="ECO:0000313" key="2">
    <source>
        <dbReference type="EMBL" id="MFC4203279.1"/>
    </source>
</evidence>
<proteinExistence type="predicted"/>
<protein>
    <recommendedName>
        <fullName evidence="4">DUF1311 domain-containing protein</fullName>
    </recommendedName>
</protein>
<organism evidence="2 3">
    <name type="scientific">Candidimonas humi</name>
    <dbReference type="NCBI Taxonomy" id="683355"/>
    <lineage>
        <taxon>Bacteria</taxon>
        <taxon>Pseudomonadati</taxon>
        <taxon>Pseudomonadota</taxon>
        <taxon>Betaproteobacteria</taxon>
        <taxon>Burkholderiales</taxon>
        <taxon>Alcaligenaceae</taxon>
        <taxon>Candidimonas</taxon>
    </lineage>
</organism>
<dbReference type="RefSeq" id="WP_217966418.1">
    <property type="nucleotide sequence ID" value="NZ_JAHTBN010000014.1"/>
</dbReference>
<keyword evidence="1" id="KW-0732">Signal</keyword>
<accession>A0ABV8P3A4</accession>
<name>A0ABV8P3A4_9BURK</name>
<feature type="chain" id="PRO_5046988928" description="DUF1311 domain-containing protein" evidence="1">
    <location>
        <begin position="21"/>
        <end position="134"/>
    </location>
</feature>
<sequence>MKAFVVFVAAAGLLALGSAAAENKPGAEQRFLMQMNSAPVLCSKAAGLARRSGYSGEIQRTTECIDKELAAGRTRYETMMRRSGRKTAKAALKDMYEAWEAYMNSIDPFDPPDRSAEIRYVDAAKRWKLEAGFK</sequence>
<dbReference type="Proteomes" id="UP001595848">
    <property type="component" value="Unassembled WGS sequence"/>
</dbReference>